<evidence type="ECO:0000313" key="2">
    <source>
        <dbReference type="EMBL" id="WGK69999.1"/>
    </source>
</evidence>
<dbReference type="SUPFAM" id="SSF56059">
    <property type="entry name" value="Glutathione synthetase ATP-binding domain-like"/>
    <property type="match status" value="1"/>
</dbReference>
<keyword evidence="1" id="KW-0472">Membrane</keyword>
<reference evidence="2 3" key="1">
    <citation type="submission" date="2023-04" db="EMBL/GenBank/DDBJ databases">
        <title>Spirochaete genome identified in red abalone sample constitutes a novel genus.</title>
        <authorList>
            <person name="Sharma S.P."/>
            <person name="Purcell C.M."/>
            <person name="Hyde J.R."/>
            <person name="Severin A.J."/>
        </authorList>
    </citation>
    <scope>NUCLEOTIDE SEQUENCE [LARGE SCALE GENOMIC DNA]</scope>
    <source>
        <strain evidence="2 3">SP-2023</strain>
    </source>
</reference>
<name>A0ABY8MML7_9SPIO</name>
<evidence type="ECO:0008006" key="4">
    <source>
        <dbReference type="Google" id="ProtNLM"/>
    </source>
</evidence>
<dbReference type="Gene3D" id="3.30.1490.20">
    <property type="entry name" value="ATP-grasp fold, A domain"/>
    <property type="match status" value="1"/>
</dbReference>
<dbReference type="EMBL" id="CP123443">
    <property type="protein sequence ID" value="WGK69999.1"/>
    <property type="molecule type" value="Genomic_DNA"/>
</dbReference>
<proteinExistence type="predicted"/>
<evidence type="ECO:0000313" key="3">
    <source>
        <dbReference type="Proteomes" id="UP001228690"/>
    </source>
</evidence>
<dbReference type="RefSeq" id="WP_326928204.1">
    <property type="nucleotide sequence ID" value="NZ_CP123443.1"/>
</dbReference>
<evidence type="ECO:0000256" key="1">
    <source>
        <dbReference type="SAM" id="Phobius"/>
    </source>
</evidence>
<keyword evidence="1" id="KW-0812">Transmembrane</keyword>
<protein>
    <recommendedName>
        <fullName evidence="4">ATP-grasp domain-containing protein</fullName>
    </recommendedName>
</protein>
<feature type="transmembrane region" description="Helical" evidence="1">
    <location>
        <begin position="40"/>
        <end position="58"/>
    </location>
</feature>
<dbReference type="InterPro" id="IPR013815">
    <property type="entry name" value="ATP_grasp_subdomain_1"/>
</dbReference>
<gene>
    <name evidence="2" type="ORF">P0082_03830</name>
</gene>
<sequence length="390" mass="45266">MVKRTIHRKSRQKNDGTPNRSQFTAICREYWAHLRYFEYWPTRLFYLPIYTVVLYWTLRLRSLAFMTVVNPCMEFGGLLNYSKSKILAALPPEKTLRSCLVSCLAEPAIVSAEMSECGLEYPIIAKPDFGERGFGVKVLHSEEQLVSYLENFCRLSTNGKSYDIILQEYFHPTQEFTVLYSIAPGEAAHGELGQIRSICAKQPLRVEGDGRSCLWQLIAHQERAAKRFRLLRKMWQHRWFEVLPLGQHLQLTHIGAHSQGTDCYSAQERNSSQLLQIFASLTQNLNPEWRQGKLHFCFGRYDILARDWNAVLRGEFKVIELNGVNAEPIHIYQPKLPLWQGWKTLWQHWQRIGQLAGEMREHGHRPCSSRALIAAIHEHDRKINRGSGVF</sequence>
<keyword evidence="1" id="KW-1133">Transmembrane helix</keyword>
<keyword evidence="3" id="KW-1185">Reference proteome</keyword>
<accession>A0ABY8MML7</accession>
<organism evidence="2 3">
    <name type="scientific">Candidatus Haliotispira prima</name>
    <dbReference type="NCBI Taxonomy" id="3034016"/>
    <lineage>
        <taxon>Bacteria</taxon>
        <taxon>Pseudomonadati</taxon>
        <taxon>Spirochaetota</taxon>
        <taxon>Spirochaetia</taxon>
        <taxon>Spirochaetales</taxon>
        <taxon>Spirochaetaceae</taxon>
        <taxon>Candidatus Haliotispira</taxon>
    </lineage>
</organism>
<dbReference type="Proteomes" id="UP001228690">
    <property type="component" value="Chromosome"/>
</dbReference>